<evidence type="ECO:0000256" key="5">
    <source>
        <dbReference type="ARBA" id="ARBA00022840"/>
    </source>
</evidence>
<dbReference type="InterPro" id="IPR050053">
    <property type="entry name" value="ATPase_alpha/beta_chains"/>
</dbReference>
<keyword evidence="5" id="KW-0067">ATP-binding</keyword>
<evidence type="ECO:0000256" key="8">
    <source>
        <dbReference type="ARBA" id="ARBA00024342"/>
    </source>
</evidence>
<dbReference type="Pfam" id="PF00006">
    <property type="entry name" value="ATP-synt_ab"/>
    <property type="match status" value="1"/>
</dbReference>
<dbReference type="InterPro" id="IPR005714">
    <property type="entry name" value="ATPase_T3SS_FliI/YscN"/>
</dbReference>
<dbReference type="RefSeq" id="WP_380602303.1">
    <property type="nucleotide sequence ID" value="NZ_JBHSDU010000014.1"/>
</dbReference>
<sequence>MSAALRLKEAVRSADWVKRTGRLVRSVGLALESEGPDARLGEICEITSRVHGSRTLAEVVGFTDRRVLLMPYEDPIGIEAGSEVMATGETAHVIAGEHLLGRVLDGFGRPIDGTPLSKAGVKYPLHPPPLNPLERGNVGDILETGVRAIDSLLTLARGQRVGIFSGSGVGKSTVLGMIAREVQADVMIIALVGERGREVKAFVESGLSPEALKRCVVVAATSDQPALVRRRAAFLATAIAEYFRDQGKHVCLTMDSVTRVAMAQREIGLASGELPTARAYTPSVFALLPRLLERGGSAANGGSLTALYTVLVEGDDMNDPIADTVRSILDGHIVLSRAVAQRARFPAIDITQSVSRLSSAIVPAGEKELIADALRLIAQYESSRDLIEVGAYKGGTNANLDRALKIVPEIEKFMAQKPEERESRGAAMQRLRKILTTERAS</sequence>
<evidence type="ECO:0000256" key="6">
    <source>
        <dbReference type="ARBA" id="ARBA00022927"/>
    </source>
</evidence>
<comment type="subcellular location">
    <subcellularLocation>
        <location evidence="1">Cytoplasm</location>
    </subcellularLocation>
</comment>
<keyword evidence="4" id="KW-0547">Nucleotide-binding</keyword>
<comment type="similarity">
    <text evidence="8">Belongs to the ATPase alpha/beta chains family. T3SS ATPase subfamily.</text>
</comment>
<evidence type="ECO:0000256" key="9">
    <source>
        <dbReference type="ARBA" id="ARBA00024382"/>
    </source>
</evidence>
<keyword evidence="13" id="KW-1185">Reference proteome</keyword>
<evidence type="ECO:0000313" key="12">
    <source>
        <dbReference type="EMBL" id="MFC4312689.1"/>
    </source>
</evidence>
<dbReference type="EMBL" id="JBHSDU010000014">
    <property type="protein sequence ID" value="MFC4312689.1"/>
    <property type="molecule type" value="Genomic_DNA"/>
</dbReference>
<evidence type="ECO:0000256" key="2">
    <source>
        <dbReference type="ARBA" id="ARBA00022448"/>
    </source>
</evidence>
<comment type="caution">
    <text evidence="12">The sequence shown here is derived from an EMBL/GenBank/DDBJ whole genome shotgun (WGS) entry which is preliminary data.</text>
</comment>
<dbReference type="Gene3D" id="3.40.50.12240">
    <property type="match status" value="1"/>
</dbReference>
<evidence type="ECO:0000256" key="10">
    <source>
        <dbReference type="ARBA" id="ARBA00034006"/>
    </source>
</evidence>
<dbReference type="InterPro" id="IPR020003">
    <property type="entry name" value="ATPase_a/bsu_AS"/>
</dbReference>
<dbReference type="NCBIfam" id="TIGR01026">
    <property type="entry name" value="fliI_yscN"/>
    <property type="match status" value="1"/>
</dbReference>
<dbReference type="PANTHER" id="PTHR15184">
    <property type="entry name" value="ATP SYNTHASE"/>
    <property type="match status" value="1"/>
</dbReference>
<dbReference type="PANTHER" id="PTHR15184:SF9">
    <property type="entry name" value="SPI-1 TYPE 3 SECRETION SYSTEM ATPASE"/>
    <property type="match status" value="1"/>
</dbReference>
<dbReference type="InterPro" id="IPR004100">
    <property type="entry name" value="ATPase_F1/V1/A1_a/bsu_N"/>
</dbReference>
<keyword evidence="3" id="KW-0963">Cytoplasm</keyword>
<name>A0ABV8T1X4_9GAMM</name>
<dbReference type="InterPro" id="IPR027417">
    <property type="entry name" value="P-loop_NTPase"/>
</dbReference>
<dbReference type="CDD" id="cd01136">
    <property type="entry name" value="ATPase_flagellum-secretory_path_III"/>
    <property type="match status" value="1"/>
</dbReference>
<dbReference type="CDD" id="cd18117">
    <property type="entry name" value="ATP-synt_flagellum-secretory_path_III_N"/>
    <property type="match status" value="1"/>
</dbReference>
<dbReference type="InterPro" id="IPR000194">
    <property type="entry name" value="ATPase_F1/V1/A1_a/bsu_nucl-bd"/>
</dbReference>
<dbReference type="InterPro" id="IPR040627">
    <property type="entry name" value="T3SS_ATPase_C"/>
</dbReference>
<dbReference type="Pfam" id="PF02874">
    <property type="entry name" value="ATP-synt_ab_N"/>
    <property type="match status" value="1"/>
</dbReference>
<dbReference type="Proteomes" id="UP001595904">
    <property type="component" value="Unassembled WGS sequence"/>
</dbReference>
<evidence type="ECO:0000256" key="3">
    <source>
        <dbReference type="ARBA" id="ARBA00022490"/>
    </source>
</evidence>
<dbReference type="EC" id="7.4.2.8" evidence="9"/>
<evidence type="ECO:0000256" key="1">
    <source>
        <dbReference type="ARBA" id="ARBA00004496"/>
    </source>
</evidence>
<dbReference type="SMART" id="SM00382">
    <property type="entry name" value="AAA"/>
    <property type="match status" value="1"/>
</dbReference>
<evidence type="ECO:0000313" key="13">
    <source>
        <dbReference type="Proteomes" id="UP001595904"/>
    </source>
</evidence>
<evidence type="ECO:0000259" key="11">
    <source>
        <dbReference type="SMART" id="SM00382"/>
    </source>
</evidence>
<dbReference type="InterPro" id="IPR003593">
    <property type="entry name" value="AAA+_ATPase"/>
</dbReference>
<evidence type="ECO:0000256" key="4">
    <source>
        <dbReference type="ARBA" id="ARBA00022741"/>
    </source>
</evidence>
<accession>A0ABV8T1X4</accession>
<keyword evidence="2" id="KW-0813">Transport</keyword>
<keyword evidence="6" id="KW-0653">Protein transport</keyword>
<comment type="catalytic activity">
    <reaction evidence="10">
        <text>ATP + H2O + cellular proteinSide 1 = ADP + phosphate + cellular proteinSide 2.</text>
        <dbReference type="EC" id="7.4.2.8"/>
    </reaction>
</comment>
<feature type="domain" description="AAA+ ATPase" evidence="11">
    <location>
        <begin position="157"/>
        <end position="339"/>
    </location>
</feature>
<reference evidence="13" key="1">
    <citation type="journal article" date="2019" name="Int. J. Syst. Evol. Microbiol.">
        <title>The Global Catalogue of Microorganisms (GCM) 10K type strain sequencing project: providing services to taxonomists for standard genome sequencing and annotation.</title>
        <authorList>
            <consortium name="The Broad Institute Genomics Platform"/>
            <consortium name="The Broad Institute Genome Sequencing Center for Infectious Disease"/>
            <person name="Wu L."/>
            <person name="Ma J."/>
        </authorList>
    </citation>
    <scope>NUCLEOTIDE SEQUENCE [LARGE SCALE GENOMIC DNA]</scope>
    <source>
        <strain evidence="13">CGMCC 1.10759</strain>
    </source>
</reference>
<keyword evidence="7" id="KW-1278">Translocase</keyword>
<protein>
    <recommendedName>
        <fullName evidence="9">protein-secreting ATPase</fullName>
        <ecNumber evidence="9">7.4.2.8</ecNumber>
    </recommendedName>
</protein>
<evidence type="ECO:0000256" key="7">
    <source>
        <dbReference type="ARBA" id="ARBA00022967"/>
    </source>
</evidence>
<dbReference type="SUPFAM" id="SSF52540">
    <property type="entry name" value="P-loop containing nucleoside triphosphate hydrolases"/>
    <property type="match status" value="1"/>
</dbReference>
<gene>
    <name evidence="12" type="ORF">ACFPN2_26630</name>
</gene>
<dbReference type="PROSITE" id="PS00152">
    <property type="entry name" value="ATPASE_ALPHA_BETA"/>
    <property type="match status" value="1"/>
</dbReference>
<proteinExistence type="inferred from homology"/>
<dbReference type="Pfam" id="PF18269">
    <property type="entry name" value="T3SS_ATPase_C"/>
    <property type="match status" value="1"/>
</dbReference>
<organism evidence="12 13">
    <name type="scientific">Steroidobacter flavus</name>
    <dbReference type="NCBI Taxonomy" id="1842136"/>
    <lineage>
        <taxon>Bacteria</taxon>
        <taxon>Pseudomonadati</taxon>
        <taxon>Pseudomonadota</taxon>
        <taxon>Gammaproteobacteria</taxon>
        <taxon>Steroidobacterales</taxon>
        <taxon>Steroidobacteraceae</taxon>
        <taxon>Steroidobacter</taxon>
    </lineage>
</organism>